<dbReference type="InterPro" id="IPR025906">
    <property type="entry name" value="YjfB_motility"/>
</dbReference>
<proteinExistence type="predicted"/>
<dbReference type="Pfam" id="PF14070">
    <property type="entry name" value="YjfB_motility"/>
    <property type="match status" value="1"/>
</dbReference>
<accession>A0ABX2IMG7</accession>
<evidence type="ECO:0000313" key="2">
    <source>
        <dbReference type="EMBL" id="NSL55511.1"/>
    </source>
</evidence>
<organism evidence="2 3">
    <name type="scientific">Uliginosibacterium aquaticum</name>
    <dbReference type="NCBI Taxonomy" id="2731212"/>
    <lineage>
        <taxon>Bacteria</taxon>
        <taxon>Pseudomonadati</taxon>
        <taxon>Pseudomonadota</taxon>
        <taxon>Betaproteobacteria</taxon>
        <taxon>Rhodocyclales</taxon>
        <taxon>Zoogloeaceae</taxon>
        <taxon>Uliginosibacterium</taxon>
    </lineage>
</organism>
<sequence>MSSVSPNVQTQVQIEVLKKANEMQAQQTRQLVEAQVQQQKEAQAAPPPEPGKAGSVINTYA</sequence>
<gene>
    <name evidence="2" type="ORF">HJ583_010785</name>
</gene>
<name>A0ABX2IMG7_9RHOO</name>
<protein>
    <submittedName>
        <fullName evidence="2">Motility protein</fullName>
    </submittedName>
</protein>
<dbReference type="Proteomes" id="UP000778523">
    <property type="component" value="Unassembled WGS sequence"/>
</dbReference>
<keyword evidence="3" id="KW-1185">Reference proteome</keyword>
<feature type="region of interest" description="Disordered" evidence="1">
    <location>
        <begin position="31"/>
        <end position="61"/>
    </location>
</feature>
<comment type="caution">
    <text evidence="2">The sequence shown here is derived from an EMBL/GenBank/DDBJ whole genome shotgun (WGS) entry which is preliminary data.</text>
</comment>
<dbReference type="RefSeq" id="WP_170021898.1">
    <property type="nucleotide sequence ID" value="NZ_JABCSC020000002.1"/>
</dbReference>
<evidence type="ECO:0000313" key="3">
    <source>
        <dbReference type="Proteomes" id="UP000778523"/>
    </source>
</evidence>
<evidence type="ECO:0000256" key="1">
    <source>
        <dbReference type="SAM" id="MobiDB-lite"/>
    </source>
</evidence>
<dbReference type="EMBL" id="JABCSC020000002">
    <property type="protein sequence ID" value="NSL55511.1"/>
    <property type="molecule type" value="Genomic_DNA"/>
</dbReference>
<reference evidence="2 3" key="1">
    <citation type="submission" date="2020-06" db="EMBL/GenBank/DDBJ databases">
        <title>Draft genome of Uliginosibacterium sp. IMCC34675.</title>
        <authorList>
            <person name="Song J."/>
        </authorList>
    </citation>
    <scope>NUCLEOTIDE SEQUENCE [LARGE SCALE GENOMIC DNA]</scope>
    <source>
        <strain evidence="2 3">IMCC34675</strain>
    </source>
</reference>
<feature type="compositionally biased region" description="Low complexity" evidence="1">
    <location>
        <begin position="32"/>
        <end position="44"/>
    </location>
</feature>